<name>A0AAI8KAV9_9PSED</name>
<evidence type="ECO:0000313" key="1">
    <source>
        <dbReference type="EMBL" id="AXO88421.1"/>
    </source>
</evidence>
<keyword evidence="2" id="KW-1185">Reference proteome</keyword>
<evidence type="ECO:0000313" key="2">
    <source>
        <dbReference type="Proteomes" id="UP000258127"/>
    </source>
</evidence>
<dbReference type="AlphaFoldDB" id="A0AAI8KAV9"/>
<proteinExistence type="predicted"/>
<accession>A0AAI8KAV9</accession>
<organism evidence="1 2">
    <name type="scientific">Pseudomonas parafulva</name>
    <dbReference type="NCBI Taxonomy" id="157782"/>
    <lineage>
        <taxon>Bacteria</taxon>
        <taxon>Pseudomonadati</taxon>
        <taxon>Pseudomonadota</taxon>
        <taxon>Gammaproteobacteria</taxon>
        <taxon>Pseudomonadales</taxon>
        <taxon>Pseudomonadaceae</taxon>
        <taxon>Pseudomonas</taxon>
    </lineage>
</organism>
<gene>
    <name evidence="1" type="ORF">DZC75_10580</name>
</gene>
<sequence>MAVGLYKLRCFANRIRSDQRSTWRQLSVEQALHLYLINKHHWTLTQAIEAAKTEFDLLYLLHHELLDFKLNEAESQPPKQWAHRFAPESDLYQHFEQQDPAG</sequence>
<dbReference type="EMBL" id="CP031641">
    <property type="protein sequence ID" value="AXO88421.1"/>
    <property type="molecule type" value="Genomic_DNA"/>
</dbReference>
<dbReference type="Proteomes" id="UP000258127">
    <property type="component" value="Chromosome"/>
</dbReference>
<reference evidence="1 2" key="1">
    <citation type="submission" date="2018-08" db="EMBL/GenBank/DDBJ databases">
        <authorList>
            <person name="Lee Y."/>
            <person name="Kakembo D."/>
        </authorList>
    </citation>
    <scope>NUCLEOTIDE SEQUENCE [LARGE SCALE GENOMIC DNA]</scope>
    <source>
        <strain evidence="1 2">JBCS1880</strain>
    </source>
</reference>
<protein>
    <submittedName>
        <fullName evidence="1">Uncharacterized protein</fullName>
    </submittedName>
</protein>